<proteinExistence type="predicted"/>
<accession>A0ABT2EDA7</accession>
<keyword evidence="1" id="KW-0732">Signal</keyword>
<keyword evidence="3" id="KW-1185">Reference proteome</keyword>
<reference evidence="2" key="1">
    <citation type="submission" date="2021-11" db="EMBL/GenBank/DDBJ databases">
        <title>Halomonas sp., isolated from a coastal aquaculture zone in Dongshan Bay.</title>
        <authorList>
            <person name="Lin W."/>
        </authorList>
    </citation>
    <scope>NUCLEOTIDE SEQUENCE</scope>
    <source>
        <strain evidence="2">Yzlin-01</strain>
    </source>
</reference>
<evidence type="ECO:0000313" key="3">
    <source>
        <dbReference type="Proteomes" id="UP001165542"/>
    </source>
</evidence>
<name>A0ABT2EDA7_9GAMM</name>
<evidence type="ECO:0008006" key="4">
    <source>
        <dbReference type="Google" id="ProtNLM"/>
    </source>
</evidence>
<feature type="signal peptide" evidence="1">
    <location>
        <begin position="1"/>
        <end position="21"/>
    </location>
</feature>
<feature type="chain" id="PRO_5045642092" description="DUF3352 domain-containing protein" evidence="1">
    <location>
        <begin position="22"/>
        <end position="570"/>
    </location>
</feature>
<dbReference type="PROSITE" id="PS51257">
    <property type="entry name" value="PROKAR_LIPOPROTEIN"/>
    <property type="match status" value="1"/>
</dbReference>
<protein>
    <recommendedName>
        <fullName evidence="4">DUF3352 domain-containing protein</fullName>
    </recommendedName>
</protein>
<evidence type="ECO:0000313" key="2">
    <source>
        <dbReference type="EMBL" id="MCS2609561.1"/>
    </source>
</evidence>
<sequence length="570" mass="61781">MKPTFYLAASLALLSTGLLTGCGNDDEAPAATAQEEAPQNPAEHLLRYIPADSPYYVATREALPEEDVFTLYQRMPMDSMESDLDELRQSLPEIDDPGLRAIVQVLLAVGEELMGVETLDDVHALGLKMSPHSALYGLGILPVLRFELEDEASFRTTFERVLERAEIQPRTATTDGTEYWILSSGEGPLQAIMTIIDGQALLSVVPSDASDALLAEVMGKTLPDENIDDSGALEALEERHAFTPGGAGRVDTARLFAELSDPQHAGTTALLDATDTQPLDLSSCQGDIDRLTGRFPGLVMGMREYSLERMELNLILQTDEEIVGDLRDMIAPVPGMGATNGIASVGLGLDLPMLLQTVQRYGQAVRENPFTCEELRDLNGTWDELNMALNNPITLMLGSSLSGLNARIDSLYMKAGAPTLTGVLTLASQNPMGLISTASAFLPELGMLGLEPGGETKRVESMMLPPEVPPLYAAMSDSALALSSGEDTKAPQAALDAETSDRDLLFYSHFTGELYTALADVLDQTPNEEMTASDIEMLRQYGDVYRLMEYWVRVDDAGVEMGLSMELENE</sequence>
<dbReference type="EMBL" id="JAJISC010000004">
    <property type="protein sequence ID" value="MCS2609561.1"/>
    <property type="molecule type" value="Genomic_DNA"/>
</dbReference>
<dbReference type="Proteomes" id="UP001165542">
    <property type="component" value="Unassembled WGS sequence"/>
</dbReference>
<gene>
    <name evidence="2" type="ORF">LLY24_09570</name>
</gene>
<evidence type="ECO:0000256" key="1">
    <source>
        <dbReference type="SAM" id="SignalP"/>
    </source>
</evidence>
<organism evidence="2 3">
    <name type="scientific">Halomonas dongshanensis</name>
    <dbReference type="NCBI Taxonomy" id="2890835"/>
    <lineage>
        <taxon>Bacteria</taxon>
        <taxon>Pseudomonadati</taxon>
        <taxon>Pseudomonadota</taxon>
        <taxon>Gammaproteobacteria</taxon>
        <taxon>Oceanospirillales</taxon>
        <taxon>Halomonadaceae</taxon>
        <taxon>Halomonas</taxon>
    </lineage>
</organism>
<comment type="caution">
    <text evidence="2">The sequence shown here is derived from an EMBL/GenBank/DDBJ whole genome shotgun (WGS) entry which is preliminary data.</text>
</comment>
<dbReference type="RefSeq" id="WP_259036074.1">
    <property type="nucleotide sequence ID" value="NZ_JAJISC010000004.1"/>
</dbReference>